<dbReference type="Proteomes" id="UP000887540">
    <property type="component" value="Unplaced"/>
</dbReference>
<dbReference type="WBParaSite" id="ACRNAN_scaffold10480.g11571.t1">
    <property type="protein sequence ID" value="ACRNAN_scaffold10480.g11571.t1"/>
    <property type="gene ID" value="ACRNAN_scaffold10480.g11571"/>
</dbReference>
<reference evidence="2" key="1">
    <citation type="submission" date="2022-11" db="UniProtKB">
        <authorList>
            <consortium name="WormBaseParasite"/>
        </authorList>
    </citation>
    <scope>IDENTIFICATION</scope>
</reference>
<keyword evidence="1" id="KW-1185">Reference proteome</keyword>
<dbReference type="AlphaFoldDB" id="A0A914CH51"/>
<evidence type="ECO:0000313" key="1">
    <source>
        <dbReference type="Proteomes" id="UP000887540"/>
    </source>
</evidence>
<name>A0A914CH51_9BILA</name>
<proteinExistence type="predicted"/>
<sequence>MKLIYRPERIRKVEIHYKNQYEINPRTNRQYEHIVIEPNVAVKLHMRQNFETNFTPEIATSSEIIQNFALKANETFFQRLHKDSQIFKFVALPMSEITRIIKEIDDCWRKELYIKCLSVYRCENEEKINMKNLSLIRVKNSWVYI</sequence>
<evidence type="ECO:0000313" key="2">
    <source>
        <dbReference type="WBParaSite" id="ACRNAN_scaffold10480.g11571.t1"/>
    </source>
</evidence>
<protein>
    <submittedName>
        <fullName evidence="2">Uncharacterized protein</fullName>
    </submittedName>
</protein>
<organism evidence="1 2">
    <name type="scientific">Acrobeloides nanus</name>
    <dbReference type="NCBI Taxonomy" id="290746"/>
    <lineage>
        <taxon>Eukaryota</taxon>
        <taxon>Metazoa</taxon>
        <taxon>Ecdysozoa</taxon>
        <taxon>Nematoda</taxon>
        <taxon>Chromadorea</taxon>
        <taxon>Rhabditida</taxon>
        <taxon>Tylenchina</taxon>
        <taxon>Cephalobomorpha</taxon>
        <taxon>Cephaloboidea</taxon>
        <taxon>Cephalobidae</taxon>
        <taxon>Acrobeloides</taxon>
    </lineage>
</organism>
<accession>A0A914CH51</accession>